<keyword evidence="3" id="KW-1185">Reference proteome</keyword>
<dbReference type="InterPro" id="IPR058525">
    <property type="entry name" value="DUF8212"/>
</dbReference>
<sequence>MSPLYGEGHKAFCRLQLEILQKYPDDSILSWATKHCHGPENVLARSPDDFQGCLHMQPVSLLRRDPPMFSPPRVTSWGIELRANAHKLRPLPEYRSINVDNQQHRFLWALRMMVAWKGQFEELPCILILAQSHPARYNYRRLECLHSTWGVARAHLRKTYRVDILESDTVFYLQFDDDLDS</sequence>
<evidence type="ECO:0000313" key="3">
    <source>
        <dbReference type="Proteomes" id="UP000799537"/>
    </source>
</evidence>
<dbReference type="AlphaFoldDB" id="A0A6A6BZD8"/>
<organism evidence="2 3">
    <name type="scientific">Zasmidium cellare ATCC 36951</name>
    <dbReference type="NCBI Taxonomy" id="1080233"/>
    <lineage>
        <taxon>Eukaryota</taxon>
        <taxon>Fungi</taxon>
        <taxon>Dikarya</taxon>
        <taxon>Ascomycota</taxon>
        <taxon>Pezizomycotina</taxon>
        <taxon>Dothideomycetes</taxon>
        <taxon>Dothideomycetidae</taxon>
        <taxon>Mycosphaerellales</taxon>
        <taxon>Mycosphaerellaceae</taxon>
        <taxon>Zasmidium</taxon>
    </lineage>
</organism>
<name>A0A6A6BZD8_ZASCE</name>
<evidence type="ECO:0000313" key="2">
    <source>
        <dbReference type="EMBL" id="KAF2158962.1"/>
    </source>
</evidence>
<dbReference type="EMBL" id="ML993645">
    <property type="protein sequence ID" value="KAF2158962.1"/>
    <property type="molecule type" value="Genomic_DNA"/>
</dbReference>
<accession>A0A6A6BZD8</accession>
<protein>
    <recommendedName>
        <fullName evidence="1">DUF8212 domain-containing protein</fullName>
    </recommendedName>
</protein>
<dbReference type="Pfam" id="PF26640">
    <property type="entry name" value="DUF8212"/>
    <property type="match status" value="1"/>
</dbReference>
<reference evidence="2" key="1">
    <citation type="journal article" date="2020" name="Stud. Mycol.">
        <title>101 Dothideomycetes genomes: a test case for predicting lifestyles and emergence of pathogens.</title>
        <authorList>
            <person name="Haridas S."/>
            <person name="Albert R."/>
            <person name="Binder M."/>
            <person name="Bloem J."/>
            <person name="Labutti K."/>
            <person name="Salamov A."/>
            <person name="Andreopoulos B."/>
            <person name="Baker S."/>
            <person name="Barry K."/>
            <person name="Bills G."/>
            <person name="Bluhm B."/>
            <person name="Cannon C."/>
            <person name="Castanera R."/>
            <person name="Culley D."/>
            <person name="Daum C."/>
            <person name="Ezra D."/>
            <person name="Gonzalez J."/>
            <person name="Henrissat B."/>
            <person name="Kuo A."/>
            <person name="Liang C."/>
            <person name="Lipzen A."/>
            <person name="Lutzoni F."/>
            <person name="Magnuson J."/>
            <person name="Mondo S."/>
            <person name="Nolan M."/>
            <person name="Ohm R."/>
            <person name="Pangilinan J."/>
            <person name="Park H.-J."/>
            <person name="Ramirez L."/>
            <person name="Alfaro M."/>
            <person name="Sun H."/>
            <person name="Tritt A."/>
            <person name="Yoshinaga Y."/>
            <person name="Zwiers L.-H."/>
            <person name="Turgeon B."/>
            <person name="Goodwin S."/>
            <person name="Spatafora J."/>
            <person name="Crous P."/>
            <person name="Grigoriev I."/>
        </authorList>
    </citation>
    <scope>NUCLEOTIDE SEQUENCE</scope>
    <source>
        <strain evidence="2">ATCC 36951</strain>
    </source>
</reference>
<gene>
    <name evidence="2" type="ORF">M409DRAFT_61230</name>
</gene>
<feature type="domain" description="DUF8212" evidence="1">
    <location>
        <begin position="10"/>
        <end position="45"/>
    </location>
</feature>
<dbReference type="RefSeq" id="XP_033659851.1">
    <property type="nucleotide sequence ID" value="XM_033814681.1"/>
</dbReference>
<proteinExistence type="predicted"/>
<dbReference type="GeneID" id="54567953"/>
<evidence type="ECO:0000259" key="1">
    <source>
        <dbReference type="Pfam" id="PF26640"/>
    </source>
</evidence>
<dbReference type="OrthoDB" id="194358at2759"/>
<dbReference type="Proteomes" id="UP000799537">
    <property type="component" value="Unassembled WGS sequence"/>
</dbReference>